<dbReference type="CDD" id="cd00093">
    <property type="entry name" value="HTH_XRE"/>
    <property type="match status" value="1"/>
</dbReference>
<dbReference type="Pfam" id="PF07883">
    <property type="entry name" value="Cupin_2"/>
    <property type="match status" value="1"/>
</dbReference>
<evidence type="ECO:0000313" key="3">
    <source>
        <dbReference type="EMBL" id="MEZ0163387.1"/>
    </source>
</evidence>
<dbReference type="EMBL" id="JBGFTU010000001">
    <property type="protein sequence ID" value="MEZ0163387.1"/>
    <property type="molecule type" value="Genomic_DNA"/>
</dbReference>
<feature type="domain" description="HTH cro/C1-type" evidence="2">
    <location>
        <begin position="18"/>
        <end position="72"/>
    </location>
</feature>
<organism evidence="3 4">
    <name type="scientific">Kineococcus halophytocola</name>
    <dbReference type="NCBI Taxonomy" id="3234027"/>
    <lineage>
        <taxon>Bacteria</taxon>
        <taxon>Bacillati</taxon>
        <taxon>Actinomycetota</taxon>
        <taxon>Actinomycetes</taxon>
        <taxon>Kineosporiales</taxon>
        <taxon>Kineosporiaceae</taxon>
        <taxon>Kineococcus</taxon>
    </lineage>
</organism>
<sequence>MGEAGSVHEAVAAVGPRLRRLRVDAGRTLADVSAATGISVSTLSRLESGGRKVTLELLLPLAEHFEIGLDELVRPPRPDRRPARRSTYRGVTFLPLSAAPGGLRAYKQVLDPGAGEESDEQKVHEGYEWIYVMAGRLRLRLAEDDVVVAAGEAAEFDTRLPHRVSNPGTTPTECLVLFGPQGERMHVRARPRSARLRSR</sequence>
<reference evidence="3 4" key="1">
    <citation type="submission" date="2024-07" db="EMBL/GenBank/DDBJ databases">
        <authorList>
            <person name="Thanompreechachai J."/>
            <person name="Duangmal K."/>
        </authorList>
    </citation>
    <scope>NUCLEOTIDE SEQUENCE [LARGE SCALE GENOMIC DNA]</scope>
    <source>
        <strain evidence="3 4">LSe6-4</strain>
    </source>
</reference>
<dbReference type="InterPro" id="IPR001387">
    <property type="entry name" value="Cro/C1-type_HTH"/>
</dbReference>
<dbReference type="InterPro" id="IPR010982">
    <property type="entry name" value="Lambda_DNA-bd_dom_sf"/>
</dbReference>
<proteinExistence type="predicted"/>
<keyword evidence="1" id="KW-0238">DNA-binding</keyword>
<dbReference type="RefSeq" id="WP_370439635.1">
    <property type="nucleotide sequence ID" value="NZ_JBGFTU010000001.1"/>
</dbReference>
<evidence type="ECO:0000313" key="4">
    <source>
        <dbReference type="Proteomes" id="UP001565927"/>
    </source>
</evidence>
<dbReference type="PANTHER" id="PTHR46797:SF1">
    <property type="entry name" value="METHYLPHOSPHONATE SYNTHASE"/>
    <property type="match status" value="1"/>
</dbReference>
<dbReference type="Proteomes" id="UP001565927">
    <property type="component" value="Unassembled WGS sequence"/>
</dbReference>
<dbReference type="InterPro" id="IPR014710">
    <property type="entry name" value="RmlC-like_jellyroll"/>
</dbReference>
<keyword evidence="4" id="KW-1185">Reference proteome</keyword>
<dbReference type="SUPFAM" id="SSF47413">
    <property type="entry name" value="lambda repressor-like DNA-binding domains"/>
    <property type="match status" value="1"/>
</dbReference>
<dbReference type="SMART" id="SM00530">
    <property type="entry name" value="HTH_XRE"/>
    <property type="match status" value="1"/>
</dbReference>
<gene>
    <name evidence="3" type="ORF">AB2L27_01260</name>
</gene>
<dbReference type="InterPro" id="IPR013096">
    <property type="entry name" value="Cupin_2"/>
</dbReference>
<name>A0ABV4GXR8_9ACTN</name>
<dbReference type="InterPro" id="IPR011051">
    <property type="entry name" value="RmlC_Cupin_sf"/>
</dbReference>
<dbReference type="PANTHER" id="PTHR46797">
    <property type="entry name" value="HTH-TYPE TRANSCRIPTIONAL REGULATOR"/>
    <property type="match status" value="1"/>
</dbReference>
<dbReference type="Gene3D" id="1.10.260.40">
    <property type="entry name" value="lambda repressor-like DNA-binding domains"/>
    <property type="match status" value="1"/>
</dbReference>
<dbReference type="Pfam" id="PF01381">
    <property type="entry name" value="HTH_3"/>
    <property type="match status" value="1"/>
</dbReference>
<accession>A0ABV4GXR8</accession>
<dbReference type="InterPro" id="IPR050807">
    <property type="entry name" value="TransReg_Diox_bact_type"/>
</dbReference>
<evidence type="ECO:0000256" key="1">
    <source>
        <dbReference type="ARBA" id="ARBA00023125"/>
    </source>
</evidence>
<dbReference type="PROSITE" id="PS50943">
    <property type="entry name" value="HTH_CROC1"/>
    <property type="match status" value="1"/>
</dbReference>
<protein>
    <submittedName>
        <fullName evidence="3">Helix-turn-helix domain-containing protein</fullName>
    </submittedName>
</protein>
<evidence type="ECO:0000259" key="2">
    <source>
        <dbReference type="PROSITE" id="PS50943"/>
    </source>
</evidence>
<dbReference type="SUPFAM" id="SSF51182">
    <property type="entry name" value="RmlC-like cupins"/>
    <property type="match status" value="1"/>
</dbReference>
<dbReference type="CDD" id="cd02209">
    <property type="entry name" value="cupin_XRE_C"/>
    <property type="match status" value="1"/>
</dbReference>
<dbReference type="Gene3D" id="2.60.120.10">
    <property type="entry name" value="Jelly Rolls"/>
    <property type="match status" value="1"/>
</dbReference>
<comment type="caution">
    <text evidence="3">The sequence shown here is derived from an EMBL/GenBank/DDBJ whole genome shotgun (WGS) entry which is preliminary data.</text>
</comment>